<comment type="caution">
    <text evidence="14">The sequence shown here is derived from an EMBL/GenBank/DDBJ whole genome shotgun (WGS) entry which is preliminary data.</text>
</comment>
<dbReference type="InterPro" id="IPR028098">
    <property type="entry name" value="Glyco_trans_4-like_N"/>
</dbReference>
<dbReference type="EC" id="2.4.1.257" evidence="10"/>
<dbReference type="SUPFAM" id="SSF53756">
    <property type="entry name" value="UDP-Glycosyltransferase/glycogen phosphorylase"/>
    <property type="match status" value="1"/>
</dbReference>
<accession>A0AB34KCW4</accession>
<organism evidence="14 15">
    <name type="scientific">Prymnesium parvum</name>
    <name type="common">Toxic golden alga</name>
    <dbReference type="NCBI Taxonomy" id="97485"/>
    <lineage>
        <taxon>Eukaryota</taxon>
        <taxon>Haptista</taxon>
        <taxon>Haptophyta</taxon>
        <taxon>Prymnesiophyceae</taxon>
        <taxon>Prymnesiales</taxon>
        <taxon>Prymnesiaceae</taxon>
        <taxon>Prymnesium</taxon>
    </lineage>
</organism>
<evidence type="ECO:0000256" key="1">
    <source>
        <dbReference type="ARBA" id="ARBA00004922"/>
    </source>
</evidence>
<dbReference type="Pfam" id="PF13439">
    <property type="entry name" value="Glyco_transf_4"/>
    <property type="match status" value="1"/>
</dbReference>
<keyword evidence="6" id="KW-1133">Transmembrane helix</keyword>
<evidence type="ECO:0000259" key="13">
    <source>
        <dbReference type="Pfam" id="PF13439"/>
    </source>
</evidence>
<keyword evidence="15" id="KW-1185">Reference proteome</keyword>
<evidence type="ECO:0000313" key="14">
    <source>
        <dbReference type="EMBL" id="KAL1530831.1"/>
    </source>
</evidence>
<dbReference type="EMBL" id="JBGBPQ010000001">
    <property type="protein sequence ID" value="KAL1530831.1"/>
    <property type="molecule type" value="Genomic_DNA"/>
</dbReference>
<feature type="domain" description="Glycosyl transferase family 1" evidence="12">
    <location>
        <begin position="258"/>
        <end position="409"/>
    </location>
</feature>
<evidence type="ECO:0000313" key="15">
    <source>
        <dbReference type="Proteomes" id="UP001515480"/>
    </source>
</evidence>
<feature type="chain" id="PRO_5044207224" description="Alpha-1,3/1,6-mannosyltransferase ALG2" evidence="11">
    <location>
        <begin position="27"/>
        <end position="451"/>
    </location>
</feature>
<keyword evidence="3 10" id="KW-0808">Transferase</keyword>
<comment type="function">
    <text evidence="10">Mannosylates Man(2)GlcNAc(2)-dolichol diphosphate and Man(1)GlcNAc(2)-dolichol diphosphate to form Man(3)GlcNAc(2)-dolichol diphosphate.</text>
</comment>
<keyword evidence="5" id="KW-0256">Endoplasmic reticulum</keyword>
<evidence type="ECO:0000256" key="9">
    <source>
        <dbReference type="ARBA" id="ARBA00045104"/>
    </source>
</evidence>
<comment type="catalytic activity">
    <reaction evidence="9 10">
        <text>an alpha-D-Man-(1-&gt;3)-beta-D-Man-(1-&gt;4)-beta-D-GlcNAc-(1-&gt;4)-alpha-D-GlcNAc-diphospho-di-trans,poly-cis-dolichol + GDP-alpha-D-mannose = an alpha-D-Man-(1-&gt;3)-[alpha-D-Man-(1-&gt;6)]-beta-D-Man-(1-&gt;4)-beta-D-GlcNAc-(1-&gt;4)-alpha-D-GlcNAc-diphospho-di-trans,poly-cis-dolichol + GDP + H(+)</text>
        <dbReference type="Rhea" id="RHEA:29519"/>
        <dbReference type="Rhea" id="RHEA-COMP:19513"/>
        <dbReference type="Rhea" id="RHEA-COMP:19515"/>
        <dbReference type="ChEBI" id="CHEBI:15378"/>
        <dbReference type="ChEBI" id="CHEBI:57527"/>
        <dbReference type="ChEBI" id="CHEBI:58189"/>
        <dbReference type="ChEBI" id="CHEBI:132510"/>
        <dbReference type="ChEBI" id="CHEBI:132511"/>
        <dbReference type="EC" id="2.4.1.257"/>
    </reaction>
    <physiologicalReaction direction="left-to-right" evidence="9 10">
        <dbReference type="Rhea" id="RHEA:29520"/>
    </physiologicalReaction>
</comment>
<evidence type="ECO:0000256" key="5">
    <source>
        <dbReference type="ARBA" id="ARBA00022824"/>
    </source>
</evidence>
<dbReference type="InterPro" id="IPR027054">
    <property type="entry name" value="ALG2"/>
</dbReference>
<dbReference type="Proteomes" id="UP001515480">
    <property type="component" value="Unassembled WGS sequence"/>
</dbReference>
<dbReference type="EC" id="2.4.1.132" evidence="10"/>
<feature type="domain" description="Glycosyltransferase subfamily 4-like N-terminal" evidence="13">
    <location>
        <begin position="46"/>
        <end position="214"/>
    </location>
</feature>
<evidence type="ECO:0000256" key="2">
    <source>
        <dbReference type="ARBA" id="ARBA00022676"/>
    </source>
</evidence>
<evidence type="ECO:0000256" key="11">
    <source>
        <dbReference type="SAM" id="SignalP"/>
    </source>
</evidence>
<dbReference type="GO" id="GO:0005789">
    <property type="term" value="C:endoplasmic reticulum membrane"/>
    <property type="evidence" value="ECO:0007669"/>
    <property type="project" value="UniProtKB-SubCell"/>
</dbReference>
<evidence type="ECO:0000256" key="4">
    <source>
        <dbReference type="ARBA" id="ARBA00022692"/>
    </source>
</evidence>
<evidence type="ECO:0000256" key="6">
    <source>
        <dbReference type="ARBA" id="ARBA00022989"/>
    </source>
</evidence>
<name>A0AB34KCW4_PRYPA</name>
<dbReference type="GO" id="GO:0004378">
    <property type="term" value="F:GDP-Man:Man(1)GlcNAc(2)-PP-Dol alpha-1,3-mannosyltransferase activity"/>
    <property type="evidence" value="ECO:0007669"/>
    <property type="project" value="UniProtKB-UniRule"/>
</dbReference>
<evidence type="ECO:0000256" key="8">
    <source>
        <dbReference type="ARBA" id="ARBA00045103"/>
    </source>
</evidence>
<keyword evidence="7" id="KW-0472">Membrane</keyword>
<sequence>MAFFASLSALALLALLAIRLRRLLHATPAARGRPLRLVFLHPDLGIGGAERLVVDAALELQRRGHSVLIQTAHHDPSRCFAETADGRLAVRVAGAVVPRHVRGRLHVACASVRALAGAAWLVLVEPYCDVVLVDQVAAAVPLLRLAGLPVLFYCHFPDKLLASGEAAHAAGDAPRAARGRLRRAYRLPFDLLEEVCTAMASAVLVNSAFTASVFDASFSLLRATRGRLLRWPRPRVLHPAIDVKAAAALPWPEARGGLLLVSINRFERKKDLGLAIDAFRAFHATAAGRGARLVLAGGWDARLREQVEYFAELREKVERLGLEGAVELRRNVSDDERRQLLRQCEALVYTPSFEHFGIVPLEGMAAGRPVIAVARGGPCESVVHGEGGWLCEPTEAAFAAAFAEAARLSRAGELRARGAAARAHVEANFSLEEFGAKLEEFVLECCSPRKA</sequence>
<evidence type="ECO:0000256" key="7">
    <source>
        <dbReference type="ARBA" id="ARBA00023136"/>
    </source>
</evidence>
<dbReference type="PANTHER" id="PTHR45918">
    <property type="entry name" value="ALPHA-1,3/1,6-MANNOSYLTRANSFERASE ALG2"/>
    <property type="match status" value="1"/>
</dbReference>
<gene>
    <name evidence="14" type="ORF">AB1Y20_001727</name>
</gene>
<dbReference type="GO" id="GO:0102704">
    <property type="term" value="F:GDP-Man:Man(2)GlcNAc(2)-PP-Dol alpha-1,6-mannosyltransferase activity"/>
    <property type="evidence" value="ECO:0007669"/>
    <property type="project" value="UniProtKB-UniRule"/>
</dbReference>
<protein>
    <recommendedName>
        <fullName evidence="10">Alpha-1,3/1,6-mannosyltransferase ALG2</fullName>
        <ecNumber evidence="10">2.4.1.132</ecNumber>
        <ecNumber evidence="10">2.4.1.257</ecNumber>
    </recommendedName>
    <alternativeName>
        <fullName evidence="10">GDP-Man:Man(1)GlcNAc(2)-PP-Dol alpha-1,3-mannosyltransferase</fullName>
    </alternativeName>
</protein>
<comment type="catalytic activity">
    <reaction evidence="8 10">
        <text>a beta-D-Man-(1-&gt;4)-beta-D-GlcNAc-(1-&gt;4)-alpha-D-GlcNAc-diphospho-di-trans,poly-cis-dolichol + GDP-alpha-D-mannose = an alpha-D-Man-(1-&gt;3)-beta-D-Man-(1-&gt;4)-beta-D-GlcNAc-(1-&gt;4)-alpha-D-GlcNAc-diphospho-di-trans,poly-cis-dolichol + GDP + H(+)</text>
        <dbReference type="Rhea" id="RHEA:29515"/>
        <dbReference type="Rhea" id="RHEA-COMP:19511"/>
        <dbReference type="Rhea" id="RHEA-COMP:19513"/>
        <dbReference type="ChEBI" id="CHEBI:15378"/>
        <dbReference type="ChEBI" id="CHEBI:57527"/>
        <dbReference type="ChEBI" id="CHEBI:58189"/>
        <dbReference type="ChEBI" id="CHEBI:58472"/>
        <dbReference type="ChEBI" id="CHEBI:132510"/>
        <dbReference type="EC" id="2.4.1.132"/>
    </reaction>
    <physiologicalReaction direction="left-to-right" evidence="8 10">
        <dbReference type="Rhea" id="RHEA:29516"/>
    </physiologicalReaction>
</comment>
<keyword evidence="11" id="KW-0732">Signal</keyword>
<feature type="signal peptide" evidence="11">
    <location>
        <begin position="1"/>
        <end position="26"/>
    </location>
</feature>
<proteinExistence type="inferred from homology"/>
<dbReference type="PANTHER" id="PTHR45918:SF1">
    <property type="entry name" value="ALPHA-1,3_1,6-MANNOSYLTRANSFERASE ALG2"/>
    <property type="match status" value="1"/>
</dbReference>
<dbReference type="AlphaFoldDB" id="A0AB34KCW4"/>
<evidence type="ECO:0000259" key="12">
    <source>
        <dbReference type="Pfam" id="PF00534"/>
    </source>
</evidence>
<comment type="subcellular location">
    <subcellularLocation>
        <location evidence="10">Endoplasmic reticulum membrane</location>
        <topology evidence="10">Single-pass membrane protein</topology>
    </subcellularLocation>
</comment>
<dbReference type="Pfam" id="PF00534">
    <property type="entry name" value="Glycos_transf_1"/>
    <property type="match status" value="1"/>
</dbReference>
<dbReference type="Gene3D" id="3.40.50.2000">
    <property type="entry name" value="Glycogen Phosphorylase B"/>
    <property type="match status" value="2"/>
</dbReference>
<comment type="pathway">
    <text evidence="1 10">Protein modification; protein glycosylation.</text>
</comment>
<reference evidence="14 15" key="1">
    <citation type="journal article" date="2024" name="Science">
        <title>Giant polyketide synthase enzymes in the biosynthesis of giant marine polyether toxins.</title>
        <authorList>
            <person name="Fallon T.R."/>
            <person name="Shende V.V."/>
            <person name="Wierzbicki I.H."/>
            <person name="Pendleton A.L."/>
            <person name="Watervoot N.F."/>
            <person name="Auber R.P."/>
            <person name="Gonzalez D.J."/>
            <person name="Wisecaver J.H."/>
            <person name="Moore B.S."/>
        </authorList>
    </citation>
    <scope>NUCLEOTIDE SEQUENCE [LARGE SCALE GENOMIC DNA]</scope>
    <source>
        <strain evidence="14 15">12B1</strain>
    </source>
</reference>
<dbReference type="InterPro" id="IPR001296">
    <property type="entry name" value="Glyco_trans_1"/>
</dbReference>
<evidence type="ECO:0000256" key="3">
    <source>
        <dbReference type="ARBA" id="ARBA00022679"/>
    </source>
</evidence>
<evidence type="ECO:0000256" key="10">
    <source>
        <dbReference type="RuleBase" id="RU367136"/>
    </source>
</evidence>
<keyword evidence="2 10" id="KW-0328">Glycosyltransferase</keyword>
<keyword evidence="4" id="KW-0812">Transmembrane</keyword>
<comment type="similarity">
    <text evidence="10">Belongs to the glycosyltransferase group 1 family.</text>
</comment>